<dbReference type="GO" id="GO:0050806">
    <property type="term" value="P:positive regulation of synaptic transmission"/>
    <property type="evidence" value="ECO:0007669"/>
    <property type="project" value="TreeGrafter"/>
</dbReference>
<dbReference type="Gene3D" id="2.30.42.10">
    <property type="match status" value="1"/>
</dbReference>
<dbReference type="GO" id="GO:0044325">
    <property type="term" value="F:transmembrane transporter binding"/>
    <property type="evidence" value="ECO:0007669"/>
    <property type="project" value="TreeGrafter"/>
</dbReference>
<dbReference type="GO" id="GO:0008270">
    <property type="term" value="F:zinc ion binding"/>
    <property type="evidence" value="ECO:0007669"/>
    <property type="project" value="UniProtKB-KW"/>
</dbReference>
<feature type="compositionally biased region" description="Basic and acidic residues" evidence="9">
    <location>
        <begin position="478"/>
        <end position="494"/>
    </location>
</feature>
<dbReference type="Pfam" id="PF00168">
    <property type="entry name" value="C2"/>
    <property type="match status" value="1"/>
</dbReference>
<evidence type="ECO:0000313" key="13">
    <source>
        <dbReference type="Proteomes" id="UP000593567"/>
    </source>
</evidence>
<dbReference type="InterPro" id="IPR011011">
    <property type="entry name" value="Znf_FYVE_PHD"/>
</dbReference>
<dbReference type="PANTHER" id="PTHR12157:SF25">
    <property type="entry name" value="REGULATING SYNAPTIC MEMBRANE EXOCYTOSIS PROTEIN 3"/>
    <property type="match status" value="1"/>
</dbReference>
<accession>A0A7J7IWU7</accession>
<dbReference type="InterPro" id="IPR000008">
    <property type="entry name" value="C2_dom"/>
</dbReference>
<dbReference type="GO" id="GO:0031267">
    <property type="term" value="F:small GTPase binding"/>
    <property type="evidence" value="ECO:0007669"/>
    <property type="project" value="InterPro"/>
</dbReference>
<dbReference type="Proteomes" id="UP000593567">
    <property type="component" value="Unassembled WGS sequence"/>
</dbReference>
<dbReference type="SUPFAM" id="SSF49562">
    <property type="entry name" value="C2 domain (Calcium/lipid-binding domain, CaLB)"/>
    <property type="match status" value="1"/>
</dbReference>
<feature type="compositionally biased region" description="Basic residues" evidence="9">
    <location>
        <begin position="606"/>
        <end position="617"/>
    </location>
</feature>
<feature type="compositionally biased region" description="Low complexity" evidence="9">
    <location>
        <begin position="347"/>
        <end position="360"/>
    </location>
</feature>
<protein>
    <submittedName>
        <fullName evidence="12">RIMS2</fullName>
    </submittedName>
</protein>
<evidence type="ECO:0000313" key="12">
    <source>
        <dbReference type="EMBL" id="KAF6017901.1"/>
    </source>
</evidence>
<evidence type="ECO:0000256" key="9">
    <source>
        <dbReference type="SAM" id="MobiDB-lite"/>
    </source>
</evidence>
<evidence type="ECO:0000256" key="4">
    <source>
        <dbReference type="ARBA" id="ARBA00022833"/>
    </source>
</evidence>
<evidence type="ECO:0000256" key="6">
    <source>
        <dbReference type="ARBA" id="ARBA00034103"/>
    </source>
</evidence>
<keyword evidence="3 7" id="KW-0863">Zinc-finger</keyword>
<feature type="region of interest" description="Disordered" evidence="9">
    <location>
        <begin position="212"/>
        <end position="268"/>
    </location>
</feature>
<organism evidence="12 13">
    <name type="scientific">Bugula neritina</name>
    <name type="common">Brown bryozoan</name>
    <name type="synonym">Sertularia neritina</name>
    <dbReference type="NCBI Taxonomy" id="10212"/>
    <lineage>
        <taxon>Eukaryota</taxon>
        <taxon>Metazoa</taxon>
        <taxon>Spiralia</taxon>
        <taxon>Lophotrochozoa</taxon>
        <taxon>Bryozoa</taxon>
        <taxon>Gymnolaemata</taxon>
        <taxon>Cheilostomatida</taxon>
        <taxon>Flustrina</taxon>
        <taxon>Buguloidea</taxon>
        <taxon>Bugulidae</taxon>
        <taxon>Bugula</taxon>
    </lineage>
</organism>
<dbReference type="InterPro" id="IPR010911">
    <property type="entry name" value="Rab_BD"/>
</dbReference>
<feature type="compositionally biased region" description="Polar residues" evidence="9">
    <location>
        <begin position="395"/>
        <end position="406"/>
    </location>
</feature>
<dbReference type="EMBL" id="VXIV02003351">
    <property type="protein sequence ID" value="KAF6017901.1"/>
    <property type="molecule type" value="Genomic_DNA"/>
</dbReference>
<sequence length="1326" mass="146988">MASTVTSPRRLPSDPPEPDISHLTEDEQQIILSVLKRSKAEEQKDEKIISNLEQDVKRIEANIKRMQKTVTDSVGLLGNASDPDTCRICNVVKFAGGAGYRCHYCQLKSCSRCGGKLTFKTKIIWACNLCRKKQELALKTGTWYNGPKGSGFQRRHSLLRQTSFTSDNETSGHRRSRDMLPGNAAKRSSSAHALMETDRLDENMNQYRFRTRILSGDTSDKRGNGDVGQAVRLRGEMESTTLATPNRNISSASNKQFKNVSKSGSSGSQFLTMQRDDLAPLAAASPTNRTPSQSSSLSSSSRTLTTGGDSLDNRAWKAASSPPLDSNRGPVTGVRVSPYLDKMQTGSDSTLRDQTSSLSSRRSDSSLRSHERAQAQDLPAFASEESSHTQKEHSFSSGLKIQTKNQNSRQEELIFCQDGNYHSISTSRPPQRPDPAPRRCIPEPAARTSKAVSANNSRDPHAEAHIPASRNNSGSSSGRERSLPAEYDFNEKSIDSSTRMQAQKGDKFDPHSFESVGDKKSHQALYRQHRPSDRGEQKREVMVDSRERNSSQESNSTNISNKLTVPGMPGYSADGDHTKSARSRREMTMLHADSLSSDPSDCVRPRPPKPHKARKVKSNGSGGKNQNNSPSRRNSRQEASSSDEEIRSTTSCGDDLESESVISEQVAVPRNDNVCDVTRKETADKIKAIRNFLAHPVEWQVTSDHRHIIGHMILSKTLNADGQPHQDSGVILGLKVTGGRGVPGENRIAAFITAVKRGSIADTVGHLSLVKSKQEPEVELIIKRPFHPDALPPALQYLRDQATTRYADSPPRVTVTSADSPGMTRRLMSIAHVTGKIQRSFFEDHKTCGKNSRTEWQQNFNYGPISKAEFQGRSLDVSVWSKKKNNPDEFLGEISIELSTAKLNNEALWYRLRNHKNSNSRFPKYKQRSAGSQGTGSVGSKSRTSRQEMSDTGSEISDGNILEDESHYRSRHGSPDALGRHGQHHQPPPRPRHHSANQLSREGPGIHGGPSPVPRRRQLPQVPQVPQMHQGSVGPHRSVPVSDRVPSHILDQHGTGGERPYYRGTMNGRYPIEQRDRSYSDSRVAASDDEMFMSDGSEMSEFSMRSTQSERPKSSNNFRRFMNRMESRGPAGRRQALPHLGIAASPLSYPPGDSGEPGTMSDSGMSNSHTDHRSNRQMGAYGRLHDHHERRYHKLNKQASKDSTDGSICSISSDSSNAKLVFAHLSQRIEGLKRNTERQFETANTENGFADSRRDSSNSNNSERVDSDTSFMSDIRYNSDISSVSDSRRANGVSYLDDIRRDSDPGLYTVRRGSFNSVVSSQYEDE</sequence>
<feature type="region of interest" description="Disordered" evidence="9">
    <location>
        <begin position="283"/>
        <end position="406"/>
    </location>
</feature>
<evidence type="ECO:0000259" key="10">
    <source>
        <dbReference type="PROSITE" id="PS50178"/>
    </source>
</evidence>
<dbReference type="GO" id="GO:0048167">
    <property type="term" value="P:regulation of synaptic plasticity"/>
    <property type="evidence" value="ECO:0007669"/>
    <property type="project" value="TreeGrafter"/>
</dbReference>
<keyword evidence="2" id="KW-0677">Repeat</keyword>
<feature type="region of interest" description="Disordered" evidence="9">
    <location>
        <begin position="421"/>
        <end position="665"/>
    </location>
</feature>
<dbReference type="GO" id="GO:0042734">
    <property type="term" value="C:presynaptic membrane"/>
    <property type="evidence" value="ECO:0007669"/>
    <property type="project" value="TreeGrafter"/>
</dbReference>
<keyword evidence="4" id="KW-0862">Zinc</keyword>
<feature type="region of interest" description="Disordered" evidence="9">
    <location>
        <begin position="1143"/>
        <end position="1175"/>
    </location>
</feature>
<feature type="coiled-coil region" evidence="8">
    <location>
        <begin position="35"/>
        <end position="69"/>
    </location>
</feature>
<evidence type="ECO:0000256" key="8">
    <source>
        <dbReference type="SAM" id="Coils"/>
    </source>
</evidence>
<comment type="subcellular location">
    <subcellularLocation>
        <location evidence="6">Synapse</location>
    </subcellularLocation>
</comment>
<keyword evidence="13" id="KW-1185">Reference proteome</keyword>
<dbReference type="GO" id="GO:0006886">
    <property type="term" value="P:intracellular protein transport"/>
    <property type="evidence" value="ECO:0007669"/>
    <property type="project" value="InterPro"/>
</dbReference>
<feature type="domain" description="FYVE-type" evidence="10">
    <location>
        <begin position="80"/>
        <end position="135"/>
    </location>
</feature>
<dbReference type="SUPFAM" id="SSF57903">
    <property type="entry name" value="FYVE/PHD zinc finger"/>
    <property type="match status" value="1"/>
</dbReference>
<keyword evidence="1" id="KW-0479">Metal-binding</keyword>
<feature type="compositionally biased region" description="Polar residues" evidence="9">
    <location>
        <begin position="238"/>
        <end position="268"/>
    </location>
</feature>
<dbReference type="GO" id="GO:0048788">
    <property type="term" value="C:cytoskeleton of presynaptic active zone"/>
    <property type="evidence" value="ECO:0007669"/>
    <property type="project" value="TreeGrafter"/>
</dbReference>
<dbReference type="Gene3D" id="3.30.40.10">
    <property type="entry name" value="Zinc/RING finger domain, C3HC4 (zinc finger)"/>
    <property type="match status" value="1"/>
</dbReference>
<gene>
    <name evidence="12" type="ORF">EB796_023766</name>
</gene>
<evidence type="ECO:0000256" key="5">
    <source>
        <dbReference type="ARBA" id="ARBA00023018"/>
    </source>
</evidence>
<dbReference type="PROSITE" id="PS50178">
    <property type="entry name" value="ZF_FYVE"/>
    <property type="match status" value="1"/>
</dbReference>
<keyword evidence="5" id="KW-0770">Synapse</keyword>
<dbReference type="InterPro" id="IPR054386">
    <property type="entry name" value="RIM_Znf"/>
</dbReference>
<feature type="compositionally biased region" description="Basic and acidic residues" evidence="9">
    <location>
        <begin position="361"/>
        <end position="374"/>
    </location>
</feature>
<feature type="compositionally biased region" description="Basic and acidic residues" evidence="9">
    <location>
        <begin position="574"/>
        <end position="588"/>
    </location>
</feature>
<dbReference type="Gene3D" id="2.60.40.150">
    <property type="entry name" value="C2 domain"/>
    <property type="match status" value="1"/>
</dbReference>
<dbReference type="Pfam" id="PF22601">
    <property type="entry name" value="RIM2a_ZnF"/>
    <property type="match status" value="1"/>
</dbReference>
<evidence type="ECO:0000256" key="7">
    <source>
        <dbReference type="PROSITE-ProRule" id="PRU00091"/>
    </source>
</evidence>
<dbReference type="InterPro" id="IPR017455">
    <property type="entry name" value="Znf_FYVE-rel"/>
</dbReference>
<dbReference type="PROSITE" id="PS50916">
    <property type="entry name" value="RABBD"/>
    <property type="match status" value="1"/>
</dbReference>
<dbReference type="GO" id="GO:0048791">
    <property type="term" value="P:calcium ion-regulated exocytosis of neurotransmitter"/>
    <property type="evidence" value="ECO:0007669"/>
    <property type="project" value="TreeGrafter"/>
</dbReference>
<dbReference type="InterPro" id="IPR036034">
    <property type="entry name" value="PDZ_sf"/>
</dbReference>
<dbReference type="InterPro" id="IPR035892">
    <property type="entry name" value="C2_domain_sf"/>
</dbReference>
<feature type="compositionally biased region" description="Basic and acidic residues" evidence="9">
    <location>
        <begin position="385"/>
        <end position="394"/>
    </location>
</feature>
<evidence type="ECO:0000256" key="2">
    <source>
        <dbReference type="ARBA" id="ARBA00022737"/>
    </source>
</evidence>
<dbReference type="GO" id="GO:0042391">
    <property type="term" value="P:regulation of membrane potential"/>
    <property type="evidence" value="ECO:0007669"/>
    <property type="project" value="TreeGrafter"/>
</dbReference>
<feature type="region of interest" description="Disordered" evidence="9">
    <location>
        <begin position="1236"/>
        <end position="1267"/>
    </location>
</feature>
<proteinExistence type="predicted"/>
<feature type="compositionally biased region" description="Basic and acidic residues" evidence="9">
    <location>
        <begin position="530"/>
        <end position="550"/>
    </location>
</feature>
<evidence type="ECO:0000256" key="3">
    <source>
        <dbReference type="ARBA" id="ARBA00022771"/>
    </source>
</evidence>
<feature type="compositionally biased region" description="Basic and acidic residues" evidence="9">
    <location>
        <begin position="504"/>
        <end position="521"/>
    </location>
</feature>
<feature type="region of interest" description="Disordered" evidence="9">
    <location>
        <begin position="162"/>
        <end position="199"/>
    </location>
</feature>
<feature type="compositionally biased region" description="Basic residues" evidence="9">
    <location>
        <begin position="918"/>
        <end position="927"/>
    </location>
</feature>
<dbReference type="InterPro" id="IPR039032">
    <property type="entry name" value="Rim-like"/>
</dbReference>
<dbReference type="OrthoDB" id="420032at2759"/>
<name>A0A7J7IWU7_BUGNE</name>
<dbReference type="InterPro" id="IPR013083">
    <property type="entry name" value="Znf_RING/FYVE/PHD"/>
</dbReference>
<feature type="compositionally biased region" description="Low complexity" evidence="9">
    <location>
        <begin position="292"/>
        <end position="310"/>
    </location>
</feature>
<evidence type="ECO:0000259" key="11">
    <source>
        <dbReference type="PROSITE" id="PS50916"/>
    </source>
</evidence>
<comment type="caution">
    <text evidence="12">The sequence shown here is derived from an EMBL/GenBank/DDBJ whole genome shotgun (WGS) entry which is preliminary data.</text>
</comment>
<feature type="region of interest" description="Disordered" evidence="9">
    <location>
        <begin position="1"/>
        <end position="23"/>
    </location>
</feature>
<evidence type="ECO:0000256" key="1">
    <source>
        <dbReference type="ARBA" id="ARBA00022723"/>
    </source>
</evidence>
<dbReference type="PANTHER" id="PTHR12157">
    <property type="entry name" value="REGULATING SYNAPTIC MEMBRANE EXOCYTOSIS PROTEIN"/>
    <property type="match status" value="1"/>
</dbReference>
<feature type="region of interest" description="Disordered" evidence="9">
    <location>
        <begin position="918"/>
        <end position="1039"/>
    </location>
</feature>
<feature type="domain" description="RabBD" evidence="11">
    <location>
        <begin position="17"/>
        <end position="147"/>
    </location>
</feature>
<reference evidence="12" key="1">
    <citation type="submission" date="2020-06" db="EMBL/GenBank/DDBJ databases">
        <title>Draft genome of Bugula neritina, a colonial animal packing powerful symbionts and potential medicines.</title>
        <authorList>
            <person name="Rayko M."/>
        </authorList>
    </citation>
    <scope>NUCLEOTIDE SEQUENCE [LARGE SCALE GENOMIC DNA]</scope>
    <source>
        <strain evidence="12">Kwan_BN1</strain>
    </source>
</reference>
<keyword evidence="8" id="KW-0175">Coiled coil</keyword>